<dbReference type="Gene3D" id="2.40.70.10">
    <property type="entry name" value="Acid Proteases"/>
    <property type="match status" value="1"/>
</dbReference>
<dbReference type="InterPro" id="IPR021109">
    <property type="entry name" value="Peptidase_aspartic_dom_sf"/>
</dbReference>
<dbReference type="CDD" id="cd00303">
    <property type="entry name" value="retropepsin_like"/>
    <property type="match status" value="1"/>
</dbReference>
<organism evidence="4 5">
    <name type="scientific">Hypothenemus hampei</name>
    <name type="common">Coffee berry borer</name>
    <dbReference type="NCBI Taxonomy" id="57062"/>
    <lineage>
        <taxon>Eukaryota</taxon>
        <taxon>Metazoa</taxon>
        <taxon>Ecdysozoa</taxon>
        <taxon>Arthropoda</taxon>
        <taxon>Hexapoda</taxon>
        <taxon>Insecta</taxon>
        <taxon>Pterygota</taxon>
        <taxon>Neoptera</taxon>
        <taxon>Endopterygota</taxon>
        <taxon>Coleoptera</taxon>
        <taxon>Polyphaga</taxon>
        <taxon>Cucujiformia</taxon>
        <taxon>Curculionidae</taxon>
        <taxon>Scolytinae</taxon>
        <taxon>Hypothenemus</taxon>
    </lineage>
</organism>
<dbReference type="SUPFAM" id="SSF50630">
    <property type="entry name" value="Acid proteases"/>
    <property type="match status" value="1"/>
</dbReference>
<proteinExistence type="predicted"/>
<keyword evidence="5" id="KW-1185">Reference proteome</keyword>
<evidence type="ECO:0000256" key="2">
    <source>
        <dbReference type="SAM" id="MobiDB-lite"/>
    </source>
</evidence>
<sequence>MTSANVTIRDALSHAIDPATPKFVQPPIFRPASDSPSAFLLGYERAAIGNGWTDNYKILYLGQFLEGPAHKWYQRYLSYNGNATKNWEAIKRDLKTEFMEDQQQGPPSNRFYHKKQSFNEEIKHYYYDLLSLADEVNLNMPFTDFQAQFEKGLHPKFRQLYYILRNDEMNQNTLKNIIQKLHRSQEALSDDPRTNNYFPRNNKTSNNFNRRNIDFPNNNRHNRQYSPHQSFRTENTTTPVRSPQEVVLHTQGSKILNVKGIINNKYTEIILDTGAGRSIITENLSHNTTKSHNANQVTGAGGQKLQIIGTNMAKIEFGTFKINMEVLVAQYLSRPAILGNDFLEKTEATIDYHQRKVTFNPNNAIIYERNNKPKFGIENVINIANKNYTKCTRSSNKMSSNATGIVTNYSIVKARTMSYQLRSH</sequence>
<comment type="caution">
    <text evidence="4">The sequence shown here is derived from an EMBL/GenBank/DDBJ whole genome shotgun (WGS) entry which is preliminary data.</text>
</comment>
<dbReference type="Pfam" id="PF03732">
    <property type="entry name" value="Retrotrans_gag"/>
    <property type="match status" value="1"/>
</dbReference>
<evidence type="ECO:0000256" key="1">
    <source>
        <dbReference type="ARBA" id="ARBA00022801"/>
    </source>
</evidence>
<name>A0ABD1ED12_HYPHA</name>
<dbReference type="InterPro" id="IPR005162">
    <property type="entry name" value="Retrotrans_gag_dom"/>
</dbReference>
<gene>
    <name evidence="4" type="ORF">ABEB36_010670</name>
</gene>
<accession>A0ABD1ED12</accession>
<dbReference type="AlphaFoldDB" id="A0ABD1ED12"/>
<dbReference type="GO" id="GO:0016787">
    <property type="term" value="F:hydrolase activity"/>
    <property type="evidence" value="ECO:0007669"/>
    <property type="project" value="UniProtKB-KW"/>
</dbReference>
<evidence type="ECO:0000313" key="5">
    <source>
        <dbReference type="Proteomes" id="UP001566132"/>
    </source>
</evidence>
<dbReference type="InterPro" id="IPR001995">
    <property type="entry name" value="Peptidase_A2_cat"/>
</dbReference>
<dbReference type="EMBL" id="JBDJPC010000008">
    <property type="protein sequence ID" value="KAL1492418.1"/>
    <property type="molecule type" value="Genomic_DNA"/>
</dbReference>
<dbReference type="Proteomes" id="UP001566132">
    <property type="component" value="Unassembled WGS sequence"/>
</dbReference>
<protein>
    <recommendedName>
        <fullName evidence="3">Peptidase A2 domain-containing protein</fullName>
    </recommendedName>
</protein>
<reference evidence="4 5" key="1">
    <citation type="submission" date="2024-05" db="EMBL/GenBank/DDBJ databases">
        <title>Genetic variation in Jamaican populations of the coffee berry borer (Hypothenemus hampei).</title>
        <authorList>
            <person name="Errbii M."/>
            <person name="Myrie A."/>
        </authorList>
    </citation>
    <scope>NUCLEOTIDE SEQUENCE [LARGE SCALE GENOMIC DNA]</scope>
    <source>
        <strain evidence="4">JA-Hopewell-2020-01-JO</strain>
        <tissue evidence="4">Whole body</tissue>
    </source>
</reference>
<dbReference type="PANTHER" id="PTHR33194:SF4">
    <property type="entry name" value="CCHC-TYPE DOMAIN-CONTAINING PROTEIN"/>
    <property type="match status" value="1"/>
</dbReference>
<dbReference type="PANTHER" id="PTHR33194">
    <property type="entry name" value="ZINC KNUCKLE DOMAINCONTAINING PROTEIN"/>
    <property type="match status" value="1"/>
</dbReference>
<feature type="region of interest" description="Disordered" evidence="2">
    <location>
        <begin position="185"/>
        <end position="243"/>
    </location>
</feature>
<keyword evidence="1" id="KW-0378">Hydrolase</keyword>
<dbReference type="Pfam" id="PF13975">
    <property type="entry name" value="gag-asp_proteas"/>
    <property type="match status" value="1"/>
</dbReference>
<dbReference type="PROSITE" id="PS50175">
    <property type="entry name" value="ASP_PROT_RETROV"/>
    <property type="match status" value="1"/>
</dbReference>
<feature type="compositionally biased region" description="Low complexity" evidence="2">
    <location>
        <begin position="200"/>
        <end position="210"/>
    </location>
</feature>
<feature type="compositionally biased region" description="Polar residues" evidence="2">
    <location>
        <begin position="215"/>
        <end position="241"/>
    </location>
</feature>
<evidence type="ECO:0000259" key="3">
    <source>
        <dbReference type="PROSITE" id="PS50175"/>
    </source>
</evidence>
<evidence type="ECO:0000313" key="4">
    <source>
        <dbReference type="EMBL" id="KAL1492418.1"/>
    </source>
</evidence>
<feature type="domain" description="Peptidase A2" evidence="3">
    <location>
        <begin position="267"/>
        <end position="342"/>
    </location>
</feature>